<name>A0A8J2SGI2_9STRA</name>
<gene>
    <name evidence="2" type="ORF">PECAL_1P21220</name>
</gene>
<dbReference type="Proteomes" id="UP000789595">
    <property type="component" value="Unassembled WGS sequence"/>
</dbReference>
<evidence type="ECO:0000313" key="2">
    <source>
        <dbReference type="EMBL" id="CAH0365672.1"/>
    </source>
</evidence>
<accession>A0A8J2SGI2</accession>
<feature type="compositionally biased region" description="Basic residues" evidence="1">
    <location>
        <begin position="260"/>
        <end position="269"/>
    </location>
</feature>
<organism evidence="2 3">
    <name type="scientific">Pelagomonas calceolata</name>
    <dbReference type="NCBI Taxonomy" id="35677"/>
    <lineage>
        <taxon>Eukaryota</taxon>
        <taxon>Sar</taxon>
        <taxon>Stramenopiles</taxon>
        <taxon>Ochrophyta</taxon>
        <taxon>Pelagophyceae</taxon>
        <taxon>Pelagomonadales</taxon>
        <taxon>Pelagomonadaceae</taxon>
        <taxon>Pelagomonas</taxon>
    </lineage>
</organism>
<feature type="compositionally biased region" description="Pro residues" evidence="1">
    <location>
        <begin position="194"/>
        <end position="204"/>
    </location>
</feature>
<sequence>MDEWDTTQAQLDDADEEGAVLALAEGCAAFRAGVAADDDDVELVGVQTPAERAAESRRRAEAEGKVLEIDDDVEFLGTRQAEQRPVRRHLAEPPRRKSPPPRDTIRTFGGSTAKPTGGRCACASCAAIAKFAAYPACSVSAPPELIIDGETWRARQHVMDALDARYGGILVYAVRTEKEKAPCVVIKRGGRGRSPPPAPAPAPPKRARARGPPPPPREATRRGGFAISARSRTAAGLEPLVALAPTRRGGTGGSTGTVSRAKRPRRRPL</sequence>
<reference evidence="2" key="1">
    <citation type="submission" date="2021-11" db="EMBL/GenBank/DDBJ databases">
        <authorList>
            <consortium name="Genoscope - CEA"/>
            <person name="William W."/>
        </authorList>
    </citation>
    <scope>NUCLEOTIDE SEQUENCE</scope>
</reference>
<dbReference type="AlphaFoldDB" id="A0A8J2SGI2"/>
<feature type="region of interest" description="Disordered" evidence="1">
    <location>
        <begin position="77"/>
        <end position="111"/>
    </location>
</feature>
<feature type="compositionally biased region" description="Basic and acidic residues" evidence="1">
    <location>
        <begin position="81"/>
        <end position="95"/>
    </location>
</feature>
<protein>
    <submittedName>
        <fullName evidence="2">Uncharacterized protein</fullName>
    </submittedName>
</protein>
<evidence type="ECO:0000256" key="1">
    <source>
        <dbReference type="SAM" id="MobiDB-lite"/>
    </source>
</evidence>
<dbReference type="EMBL" id="CAKKNE010000001">
    <property type="protein sequence ID" value="CAH0365672.1"/>
    <property type="molecule type" value="Genomic_DNA"/>
</dbReference>
<comment type="caution">
    <text evidence="2">The sequence shown here is derived from an EMBL/GenBank/DDBJ whole genome shotgun (WGS) entry which is preliminary data.</text>
</comment>
<feature type="region of interest" description="Disordered" evidence="1">
    <location>
        <begin position="184"/>
        <end position="269"/>
    </location>
</feature>
<evidence type="ECO:0000313" key="3">
    <source>
        <dbReference type="Proteomes" id="UP000789595"/>
    </source>
</evidence>
<proteinExistence type="predicted"/>
<keyword evidence="3" id="KW-1185">Reference proteome</keyword>